<reference evidence="2" key="1">
    <citation type="submission" date="2016-10" db="EMBL/GenBank/DDBJ databases">
        <authorList>
            <person name="Varghese N."/>
            <person name="Submissions S."/>
        </authorList>
    </citation>
    <scope>NUCLEOTIDE SEQUENCE [LARGE SCALE GENOMIC DNA]</scope>
    <source>
        <strain evidence="2">DSM 17298</strain>
    </source>
</reference>
<accession>A0A1H5YND0</accession>
<protein>
    <submittedName>
        <fullName evidence="1">Uncharacterized protein</fullName>
    </submittedName>
</protein>
<evidence type="ECO:0000313" key="2">
    <source>
        <dbReference type="Proteomes" id="UP000236736"/>
    </source>
</evidence>
<organism evidence="1 2">
    <name type="scientific">Algoriphagus boritolerans DSM 17298 = JCM 18970</name>
    <dbReference type="NCBI Taxonomy" id="1120964"/>
    <lineage>
        <taxon>Bacteria</taxon>
        <taxon>Pseudomonadati</taxon>
        <taxon>Bacteroidota</taxon>
        <taxon>Cytophagia</taxon>
        <taxon>Cytophagales</taxon>
        <taxon>Cyclobacteriaceae</taxon>
        <taxon>Algoriphagus</taxon>
    </lineage>
</organism>
<name>A0A1H5YND0_9BACT</name>
<proteinExistence type="predicted"/>
<dbReference type="STRING" id="1120964.GCA_001313265_04219"/>
<sequence>MKKATQKVAFYIAGGSTKQGTIERQGKPKGDSLDIIPRFALLPRRRMNLSEAAKMSPLGIHLL</sequence>
<dbReference type="EMBL" id="FNVR01000020">
    <property type="protein sequence ID" value="SEG24866.1"/>
    <property type="molecule type" value="Genomic_DNA"/>
</dbReference>
<dbReference type="AlphaFoldDB" id="A0A1H5YND0"/>
<keyword evidence="2" id="KW-1185">Reference proteome</keyword>
<evidence type="ECO:0000313" key="1">
    <source>
        <dbReference type="EMBL" id="SEG24866.1"/>
    </source>
</evidence>
<gene>
    <name evidence="1" type="ORF">SAMN03080598_03069</name>
</gene>
<dbReference type="Proteomes" id="UP000236736">
    <property type="component" value="Unassembled WGS sequence"/>
</dbReference>